<keyword evidence="2" id="KW-1185">Reference proteome</keyword>
<reference evidence="1" key="2">
    <citation type="submission" date="2020-09" db="EMBL/GenBank/DDBJ databases">
        <authorList>
            <person name="Sun Q."/>
            <person name="Zhou Y."/>
        </authorList>
    </citation>
    <scope>NUCLEOTIDE SEQUENCE</scope>
    <source>
        <strain evidence="1">CGMCC 1.15343</strain>
    </source>
</reference>
<evidence type="ECO:0000313" key="1">
    <source>
        <dbReference type="EMBL" id="GGC64781.1"/>
    </source>
</evidence>
<sequence>MFVVLGTMIISCSKDEGSIGNPDEKLATTTKAAVTQEYSNVFKGTWEPGSTKPGTIFFPPPPDDPWSWPSYPYTKILTPTSEYLEETCLVDVSKLANGKTYNQLTNGKLTMGFFASPYNNGDSRYDLLKLKSNDRTQWNSAWGTSPNVESENPDVFYAGISRDNLVIYFSKPLIEFGFEVAPNRKNGDHSISAQYGDWLFDGAKGGSGAVTRSPNGARLIAVKATKPFTMIMISLGDHPTQDIPANGIAMANFRYKLAK</sequence>
<name>A0A916U9H4_9SPHI</name>
<dbReference type="AlphaFoldDB" id="A0A916U9H4"/>
<proteinExistence type="predicted"/>
<protein>
    <submittedName>
        <fullName evidence="1">Uncharacterized protein</fullName>
    </submittedName>
</protein>
<dbReference type="EMBL" id="BMIL01000005">
    <property type="protein sequence ID" value="GGC64781.1"/>
    <property type="molecule type" value="Genomic_DNA"/>
</dbReference>
<reference evidence="1" key="1">
    <citation type="journal article" date="2014" name="Int. J. Syst. Evol. Microbiol.">
        <title>Complete genome sequence of Corynebacterium casei LMG S-19264T (=DSM 44701T), isolated from a smear-ripened cheese.</title>
        <authorList>
            <consortium name="US DOE Joint Genome Institute (JGI-PGF)"/>
            <person name="Walter F."/>
            <person name="Albersmeier A."/>
            <person name="Kalinowski J."/>
            <person name="Ruckert C."/>
        </authorList>
    </citation>
    <scope>NUCLEOTIDE SEQUENCE</scope>
    <source>
        <strain evidence="1">CGMCC 1.15343</strain>
    </source>
</reference>
<organism evidence="1 2">
    <name type="scientific">Pedobacter quisquiliarum</name>
    <dbReference type="NCBI Taxonomy" id="1834438"/>
    <lineage>
        <taxon>Bacteria</taxon>
        <taxon>Pseudomonadati</taxon>
        <taxon>Bacteroidota</taxon>
        <taxon>Sphingobacteriia</taxon>
        <taxon>Sphingobacteriales</taxon>
        <taxon>Sphingobacteriaceae</taxon>
        <taxon>Pedobacter</taxon>
    </lineage>
</organism>
<evidence type="ECO:0000313" key="2">
    <source>
        <dbReference type="Proteomes" id="UP000651668"/>
    </source>
</evidence>
<dbReference type="Proteomes" id="UP000651668">
    <property type="component" value="Unassembled WGS sequence"/>
</dbReference>
<accession>A0A916U9H4</accession>
<comment type="caution">
    <text evidence="1">The sequence shown here is derived from an EMBL/GenBank/DDBJ whole genome shotgun (WGS) entry which is preliminary data.</text>
</comment>
<gene>
    <name evidence="1" type="ORF">GCM10011387_18010</name>
</gene>